<keyword evidence="3" id="KW-1185">Reference proteome</keyword>
<evidence type="ECO:0000313" key="2">
    <source>
        <dbReference type="EMBL" id="KAJ7193604.1"/>
    </source>
</evidence>
<dbReference type="Proteomes" id="UP001219525">
    <property type="component" value="Unassembled WGS sequence"/>
</dbReference>
<reference evidence="2" key="1">
    <citation type="submission" date="2023-03" db="EMBL/GenBank/DDBJ databases">
        <title>Massive genome expansion in bonnet fungi (Mycena s.s.) driven by repeated elements and novel gene families across ecological guilds.</title>
        <authorList>
            <consortium name="Lawrence Berkeley National Laboratory"/>
            <person name="Harder C.B."/>
            <person name="Miyauchi S."/>
            <person name="Viragh M."/>
            <person name="Kuo A."/>
            <person name="Thoen E."/>
            <person name="Andreopoulos B."/>
            <person name="Lu D."/>
            <person name="Skrede I."/>
            <person name="Drula E."/>
            <person name="Henrissat B."/>
            <person name="Morin E."/>
            <person name="Kohler A."/>
            <person name="Barry K."/>
            <person name="LaButti K."/>
            <person name="Morin E."/>
            <person name="Salamov A."/>
            <person name="Lipzen A."/>
            <person name="Mereny Z."/>
            <person name="Hegedus B."/>
            <person name="Baldrian P."/>
            <person name="Stursova M."/>
            <person name="Weitz H."/>
            <person name="Taylor A."/>
            <person name="Grigoriev I.V."/>
            <person name="Nagy L.G."/>
            <person name="Martin F."/>
            <person name="Kauserud H."/>
        </authorList>
    </citation>
    <scope>NUCLEOTIDE SEQUENCE</scope>
    <source>
        <strain evidence="2">9144</strain>
    </source>
</reference>
<dbReference type="PANTHER" id="PTHR15599">
    <property type="entry name" value="RTDR1"/>
    <property type="match status" value="1"/>
</dbReference>
<sequence length="861" mass="94936">MYSCDDRPQKEKETSEYGTGRRASAAIDTRTALAGHSSQSCKVIKIVHRSSSTDKSWARGLPQLVTYLHPSMHPLTRQRTPDSVLSWWSDSNPTGPNINLHAAAKPLMRFLYHKEATDFVAKSRGTPLSSEDMEIYSSYLAYKYVSSDTKSILVRELQARVQSEKDGSTVADSLAMYLIDELLQSPDAGIVTPTCWMLGQLARHKATLGAVLLVKPCQQLVSLLQCVAGTMLDRRITRRRAGCRRRRNHSGNGRLRSWRSWHATNPRRRQSWYNCYPCCATRFEDGHVTCWERCDEDVGVVGSAAKGLCRISRSPDGARAVIDAKVLESLFSLLNSSSNEVLKWTCDMLGEMARHETTARVVVAHLISLLQRVLLFSPSLGVEFYLVMKMSESSGMRPGHCVGSPDRRKAHTLSSMANCESVTVIENAAKSLCQIARSSDGTQALIDGKVLECLFSLLNSSSDEVQKWTCDMLGEMARHQATAREVMAHLVSLLRPVLLFSPSLGPELKAAKTLCRIVSLRPDGARALIDGKVLECLFSLLNSSSDDVVEWTCDMLGETEHHKTTAGEVVAYLVSLLRRVPLFSLSLGPEFYLVPVMKVSESLPGMQRAHCVRSPDHRTVHGFSSMANDENVRVIGNAARALCRIAGSPDGAQAVINAKVLEFVPQLVNSLSDEVVRWTCGMLGEMAYHDSELIANLREVMAQLSRRECGQGIVFDRRIAERHTGSYRCQSARFCAPTGQLVERRGPEMDMWHAGRDSTPRLGTHGEGGCGTRSTPLAASLNGQNHRVSEAAARTLYRIAISPDGAKIVLNDNAVTSVPQLRDLHRSSPHEAAHVAKCNLTELTLNRIMCTGDGAENMFTT</sequence>
<dbReference type="SUPFAM" id="SSF48371">
    <property type="entry name" value="ARM repeat"/>
    <property type="match status" value="1"/>
</dbReference>
<organism evidence="2 3">
    <name type="scientific">Mycena pura</name>
    <dbReference type="NCBI Taxonomy" id="153505"/>
    <lineage>
        <taxon>Eukaryota</taxon>
        <taxon>Fungi</taxon>
        <taxon>Dikarya</taxon>
        <taxon>Basidiomycota</taxon>
        <taxon>Agaricomycotina</taxon>
        <taxon>Agaricomycetes</taxon>
        <taxon>Agaricomycetidae</taxon>
        <taxon>Agaricales</taxon>
        <taxon>Marasmiineae</taxon>
        <taxon>Mycenaceae</taxon>
        <taxon>Mycena</taxon>
    </lineage>
</organism>
<dbReference type="Gene3D" id="1.25.10.10">
    <property type="entry name" value="Leucine-rich Repeat Variant"/>
    <property type="match status" value="3"/>
</dbReference>
<evidence type="ECO:0000256" key="1">
    <source>
        <dbReference type="SAM" id="MobiDB-lite"/>
    </source>
</evidence>
<evidence type="ECO:0000313" key="3">
    <source>
        <dbReference type="Proteomes" id="UP001219525"/>
    </source>
</evidence>
<feature type="region of interest" description="Disordered" evidence="1">
    <location>
        <begin position="751"/>
        <end position="770"/>
    </location>
</feature>
<name>A0AAD6XZA0_9AGAR</name>
<dbReference type="InterPro" id="IPR011989">
    <property type="entry name" value="ARM-like"/>
</dbReference>
<gene>
    <name evidence="2" type="ORF">GGX14DRAFT_405344</name>
</gene>
<comment type="caution">
    <text evidence="2">The sequence shown here is derived from an EMBL/GenBank/DDBJ whole genome shotgun (WGS) entry which is preliminary data.</text>
</comment>
<dbReference type="InterPro" id="IPR000225">
    <property type="entry name" value="Armadillo"/>
</dbReference>
<accession>A0AAD6XZA0</accession>
<feature type="compositionally biased region" description="Basic and acidic residues" evidence="1">
    <location>
        <begin position="1"/>
        <end position="15"/>
    </location>
</feature>
<dbReference type="SMART" id="SM00185">
    <property type="entry name" value="ARM"/>
    <property type="match status" value="5"/>
</dbReference>
<dbReference type="InterPro" id="IPR042856">
    <property type="entry name" value="RSP14"/>
</dbReference>
<protein>
    <submittedName>
        <fullName evidence="2">Armadillo-type protein</fullName>
    </submittedName>
</protein>
<proteinExistence type="predicted"/>
<feature type="region of interest" description="Disordered" evidence="1">
    <location>
        <begin position="1"/>
        <end position="23"/>
    </location>
</feature>
<dbReference type="EMBL" id="JARJCW010000106">
    <property type="protein sequence ID" value="KAJ7193604.1"/>
    <property type="molecule type" value="Genomic_DNA"/>
</dbReference>
<dbReference type="AlphaFoldDB" id="A0AAD6XZA0"/>
<dbReference type="PANTHER" id="PTHR15599:SF1">
    <property type="entry name" value="RADIAL SPOKE HEAD 14 HOMOLOG"/>
    <property type="match status" value="1"/>
</dbReference>
<dbReference type="InterPro" id="IPR016024">
    <property type="entry name" value="ARM-type_fold"/>
</dbReference>